<protein>
    <recommendedName>
        <fullName evidence="15 17">UvrABC system protein A</fullName>
        <shortName evidence="17">UvrA protein</shortName>
    </recommendedName>
    <alternativeName>
        <fullName evidence="16 17">Excinuclease ABC subunit A</fullName>
    </alternativeName>
</protein>
<keyword evidence="3 17" id="KW-0479">Metal-binding</keyword>
<keyword evidence="17" id="KW-0742">SOS response</keyword>
<dbReference type="Gene3D" id="3.40.50.300">
    <property type="entry name" value="P-loop containing nucleotide triphosphate hydrolases"/>
    <property type="match status" value="2"/>
</dbReference>
<dbReference type="InterPro" id="IPR041102">
    <property type="entry name" value="UvrA_inter"/>
</dbReference>
<keyword evidence="4 17" id="KW-0677">Repeat</keyword>
<dbReference type="Gene3D" id="1.20.1580.10">
    <property type="entry name" value="ABC transporter ATPase like domain"/>
    <property type="match status" value="2"/>
</dbReference>
<evidence type="ECO:0000256" key="9">
    <source>
        <dbReference type="ARBA" id="ARBA00022833"/>
    </source>
</evidence>
<dbReference type="PANTHER" id="PTHR43152">
    <property type="entry name" value="UVRABC SYSTEM PROTEIN A"/>
    <property type="match status" value="1"/>
</dbReference>
<dbReference type="NCBIfam" id="NF001503">
    <property type="entry name" value="PRK00349.1"/>
    <property type="match status" value="1"/>
</dbReference>
<keyword evidence="5 17" id="KW-0547">Nucleotide-binding</keyword>
<dbReference type="CDD" id="cd03270">
    <property type="entry name" value="ABC_UvrA_I"/>
    <property type="match status" value="1"/>
</dbReference>
<dbReference type="InterPro" id="IPR003439">
    <property type="entry name" value="ABC_transporter-like_ATP-bd"/>
</dbReference>
<evidence type="ECO:0000259" key="18">
    <source>
        <dbReference type="PROSITE" id="PS50893"/>
    </source>
</evidence>
<evidence type="ECO:0000256" key="15">
    <source>
        <dbReference type="ARBA" id="ARBA00039316"/>
    </source>
</evidence>
<accession>A0ABU3P4N3</accession>
<dbReference type="Gene3D" id="3.30.1490.20">
    <property type="entry name" value="ATP-grasp fold, A domain"/>
    <property type="match status" value="1"/>
</dbReference>
<evidence type="ECO:0000256" key="4">
    <source>
        <dbReference type="ARBA" id="ARBA00022737"/>
    </source>
</evidence>
<evidence type="ECO:0000256" key="1">
    <source>
        <dbReference type="ARBA" id="ARBA00004496"/>
    </source>
</evidence>
<evidence type="ECO:0000256" key="6">
    <source>
        <dbReference type="ARBA" id="ARBA00022763"/>
    </source>
</evidence>
<dbReference type="PROSITE" id="PS50893">
    <property type="entry name" value="ABC_TRANSPORTER_2"/>
    <property type="match status" value="1"/>
</dbReference>
<evidence type="ECO:0000313" key="19">
    <source>
        <dbReference type="EMBL" id="MDT8904002.1"/>
    </source>
</evidence>
<evidence type="ECO:0000313" key="20">
    <source>
        <dbReference type="Proteomes" id="UP001254848"/>
    </source>
</evidence>
<keyword evidence="6 17" id="KW-0227">DNA damage</keyword>
<dbReference type="CDD" id="cd03271">
    <property type="entry name" value="ABC_UvrA_II"/>
    <property type="match status" value="1"/>
</dbReference>
<feature type="zinc finger region" description="C4-type" evidence="17">
    <location>
        <begin position="251"/>
        <end position="278"/>
    </location>
</feature>
<keyword evidence="9 17" id="KW-0862">Zinc</keyword>
<name>A0ABU3P4N3_9FIRM</name>
<evidence type="ECO:0000256" key="8">
    <source>
        <dbReference type="ARBA" id="ARBA00022771"/>
    </source>
</evidence>
<evidence type="ECO:0000256" key="11">
    <source>
        <dbReference type="ARBA" id="ARBA00022881"/>
    </source>
</evidence>
<keyword evidence="11 17" id="KW-0267">Excision nuclease</keyword>
<dbReference type="InterPro" id="IPR013815">
    <property type="entry name" value="ATP_grasp_subdomain_1"/>
</dbReference>
<gene>
    <name evidence="17 19" type="primary">uvrA</name>
    <name evidence="19" type="ORF">Q4T40_22440</name>
</gene>
<comment type="subunit">
    <text evidence="17">Forms a heterotetramer with UvrB during the search for lesions.</text>
</comment>
<dbReference type="PROSITE" id="PS00211">
    <property type="entry name" value="ABC_TRANSPORTER_1"/>
    <property type="match status" value="2"/>
</dbReference>
<keyword evidence="12 17" id="KW-0238">DNA-binding</keyword>
<evidence type="ECO:0000256" key="14">
    <source>
        <dbReference type="ARBA" id="ARBA00038000"/>
    </source>
</evidence>
<keyword evidence="2 17" id="KW-0963">Cytoplasm</keyword>
<dbReference type="Proteomes" id="UP001254848">
    <property type="component" value="Unassembled WGS sequence"/>
</dbReference>
<evidence type="ECO:0000256" key="2">
    <source>
        <dbReference type="ARBA" id="ARBA00022490"/>
    </source>
</evidence>
<feature type="binding site" evidence="17">
    <location>
        <begin position="638"/>
        <end position="645"/>
    </location>
    <ligand>
        <name>ATP</name>
        <dbReference type="ChEBI" id="CHEBI:30616"/>
    </ligand>
</feature>
<evidence type="ECO:0000256" key="3">
    <source>
        <dbReference type="ARBA" id="ARBA00022723"/>
    </source>
</evidence>
<comment type="subcellular location">
    <subcellularLocation>
        <location evidence="1 17">Cytoplasm</location>
    </subcellularLocation>
</comment>
<organism evidence="19 20">
    <name type="scientific">Anaeroselena agilis</name>
    <dbReference type="NCBI Taxonomy" id="3063788"/>
    <lineage>
        <taxon>Bacteria</taxon>
        <taxon>Bacillati</taxon>
        <taxon>Bacillota</taxon>
        <taxon>Negativicutes</taxon>
        <taxon>Acetonemataceae</taxon>
        <taxon>Anaeroselena</taxon>
    </lineage>
</organism>
<dbReference type="NCBIfam" id="TIGR00630">
    <property type="entry name" value="uvra"/>
    <property type="match status" value="1"/>
</dbReference>
<dbReference type="SMART" id="SM00382">
    <property type="entry name" value="AAA"/>
    <property type="match status" value="1"/>
</dbReference>
<evidence type="ECO:0000256" key="13">
    <source>
        <dbReference type="ARBA" id="ARBA00023204"/>
    </source>
</evidence>
<dbReference type="InterPro" id="IPR017871">
    <property type="entry name" value="ABC_transporter-like_CS"/>
</dbReference>
<dbReference type="PANTHER" id="PTHR43152:SF3">
    <property type="entry name" value="UVRABC SYSTEM PROTEIN A"/>
    <property type="match status" value="1"/>
</dbReference>
<feature type="domain" description="ABC transporter" evidence="18">
    <location>
        <begin position="597"/>
        <end position="934"/>
    </location>
</feature>
<feature type="zinc finger region" description="C4-type" evidence="17">
    <location>
        <begin position="737"/>
        <end position="763"/>
    </location>
</feature>
<evidence type="ECO:0000256" key="7">
    <source>
        <dbReference type="ARBA" id="ARBA00022769"/>
    </source>
</evidence>
<proteinExistence type="inferred from homology"/>
<dbReference type="InterPro" id="IPR041552">
    <property type="entry name" value="UvrA_DNA-bd"/>
</dbReference>
<evidence type="ECO:0000256" key="17">
    <source>
        <dbReference type="HAMAP-Rule" id="MF_00205"/>
    </source>
</evidence>
<dbReference type="HAMAP" id="MF_00205">
    <property type="entry name" value="UvrA"/>
    <property type="match status" value="1"/>
</dbReference>
<comment type="caution">
    <text evidence="19">The sequence shown here is derived from an EMBL/GenBank/DDBJ whole genome shotgun (WGS) entry which is preliminary data.</text>
</comment>
<keyword evidence="19" id="KW-0378">Hydrolase</keyword>
<reference evidence="19 20" key="1">
    <citation type="submission" date="2023-07" db="EMBL/GenBank/DDBJ databases">
        <title>The novel representative of Negativicutes class, Anaeroselena agilis gen. nov. sp. nov.</title>
        <authorList>
            <person name="Prokofeva M.I."/>
            <person name="Elcheninov A.G."/>
            <person name="Klyukina A."/>
            <person name="Kublanov I.V."/>
            <person name="Frolov E.N."/>
            <person name="Podosokorskaya O.A."/>
        </authorList>
    </citation>
    <scope>NUCLEOTIDE SEQUENCE [LARGE SCALE GENOMIC DNA]</scope>
    <source>
        <strain evidence="19 20">4137-cl</strain>
    </source>
</reference>
<keyword evidence="8 17" id="KW-0863">Zinc-finger</keyword>
<feature type="binding site" evidence="17">
    <location>
        <begin position="32"/>
        <end position="39"/>
    </location>
    <ligand>
        <name>ATP</name>
        <dbReference type="ChEBI" id="CHEBI:30616"/>
    </ligand>
</feature>
<sequence>MKDKIYVKGARQHNLKNIDVEIPRDELVVITGLSGSGKSSLAFDTIYAEGQRRYVESLSAYARQFLGQMDKPDVDYIEGLSPAISIDQKTTSRNPRSTVGTVTEIYDYLRLLFARAGRPHCPKCGKLISQQTVEQMVDQIVALPEGTRLSVLAPVVHGKKGEHQKVLEDIRKDGYARVRVDGEVLEIGADIKLEKNKKHNIDVVVDRIAIREGIAPRLADSLETALKLSEGLVVIDVVGGKELIFSQNFACAECGVSLPEIAPRMFSFNNPYGACPDCTGLGSNMEIDPALVVPDGSKSLLDGALAPFSRNTNSWFMCQLEALLEKRGHSLYSVWDELPADVQQAVLWGAGEEKVTFEYENLRGERRLHHTHYEGAIPTLTRRYKESNSDWSREDIEEFMSTKPCPTCKGARLKPEVLAVKVGGKSIYEVTRLTVADCADFFAGLELTERERTIAHQILKEIKARLGFLLNVGLDYLTLDRAAGTLSGGEAQRIRLATQIGSGLVGVLYILDEPSIGLHQRDNNRLLATLQKLRDLGNTMLVVEHDEDTMYAADHIIDIGPAAGEHGGRIVAQGTVEEIKRNPLSVTGQYLSGKKAIPVPEVRRQPNGKWLEVAGARENNLKNLTVRFPMGVFTAVTGVSGSGKSTLVNEILYKGLAGRISGSRQRPGDHDAIRGVEYIDKIIDIDQSPIGRTPRSNPATYTSLFDAIREVYSQTPESKVRGYKPGRFSFNVKGGRCEACRGDGIIKIEMHFLPDVYVPCEVCKGARYNRETLEVKYKGKSIAQVLDMVVDEAVEFFQNIPKIHRKLEVLQDVGLGYIKLGQPATTLSGGEAQRVKLATELARRSTGKTLYILDEPTTGLHTADIHRLLEVLQRLVDGGDTVVVIEHNLDVIKTADHIIDLGPEGGDRGGMVVAQGTPEEIAACPVSYTGKFLGPVLEKGKKIAKKSKAV</sequence>
<dbReference type="SUPFAM" id="SSF52540">
    <property type="entry name" value="P-loop containing nucleoside triphosphate hydrolases"/>
    <property type="match status" value="2"/>
</dbReference>
<comment type="similarity">
    <text evidence="14 17">Belongs to the ABC transporter superfamily. UvrA family.</text>
</comment>
<dbReference type="InterPro" id="IPR003593">
    <property type="entry name" value="AAA+_ATPase"/>
</dbReference>
<dbReference type="InterPro" id="IPR027417">
    <property type="entry name" value="P-loop_NTPase"/>
</dbReference>
<keyword evidence="13 17" id="KW-0234">DNA repair</keyword>
<dbReference type="RefSeq" id="WP_413782563.1">
    <property type="nucleotide sequence ID" value="NZ_JAUOZS010000002.1"/>
</dbReference>
<dbReference type="EMBL" id="JAUOZS010000002">
    <property type="protein sequence ID" value="MDT8904002.1"/>
    <property type="molecule type" value="Genomic_DNA"/>
</dbReference>
<keyword evidence="7 17" id="KW-0228">DNA excision</keyword>
<evidence type="ECO:0000256" key="5">
    <source>
        <dbReference type="ARBA" id="ARBA00022741"/>
    </source>
</evidence>
<evidence type="ECO:0000256" key="12">
    <source>
        <dbReference type="ARBA" id="ARBA00023125"/>
    </source>
</evidence>
<keyword evidence="10 17" id="KW-0067">ATP-binding</keyword>
<dbReference type="GO" id="GO:0016787">
    <property type="term" value="F:hydrolase activity"/>
    <property type="evidence" value="ECO:0007669"/>
    <property type="project" value="UniProtKB-KW"/>
</dbReference>
<evidence type="ECO:0000256" key="16">
    <source>
        <dbReference type="ARBA" id="ARBA00042156"/>
    </source>
</evidence>
<dbReference type="Pfam" id="PF17755">
    <property type="entry name" value="UvrA_DNA-bind"/>
    <property type="match status" value="1"/>
</dbReference>
<comment type="function">
    <text evidence="17">The UvrABC repair system catalyzes the recognition and processing of DNA lesions. UvrA is an ATPase and a DNA-binding protein. A damage recognition complex composed of 2 UvrA and 2 UvrB subunits scans DNA for abnormalities. When the presence of a lesion has been verified by UvrB, the UvrA molecules dissociate.</text>
</comment>
<keyword evidence="20" id="KW-1185">Reference proteome</keyword>
<evidence type="ECO:0000256" key="10">
    <source>
        <dbReference type="ARBA" id="ARBA00022840"/>
    </source>
</evidence>
<dbReference type="InterPro" id="IPR004602">
    <property type="entry name" value="UvrA"/>
</dbReference>
<dbReference type="Pfam" id="PF17760">
    <property type="entry name" value="UvrA_inter"/>
    <property type="match status" value="1"/>
</dbReference>
<dbReference type="Gene3D" id="1.10.8.280">
    <property type="entry name" value="ABC transporter ATPase domain-like"/>
    <property type="match status" value="1"/>
</dbReference>